<dbReference type="Gene3D" id="3.90.1150.10">
    <property type="entry name" value="Aspartate Aminotransferase, domain 1"/>
    <property type="match status" value="1"/>
</dbReference>
<reference evidence="8 9" key="1">
    <citation type="journal article" date="2016" name="Nat. Commun.">
        <title>Thousands of microbial genomes shed light on interconnected biogeochemical processes in an aquifer system.</title>
        <authorList>
            <person name="Anantharaman K."/>
            <person name="Brown C.T."/>
            <person name="Hug L.A."/>
            <person name="Sharon I."/>
            <person name="Castelle C.J."/>
            <person name="Probst A.J."/>
            <person name="Thomas B.C."/>
            <person name="Singh A."/>
            <person name="Wilkins M.J."/>
            <person name="Karaoz U."/>
            <person name="Brodie E.L."/>
            <person name="Williams K.H."/>
            <person name="Hubbard S.S."/>
            <person name="Banfield J.F."/>
        </authorList>
    </citation>
    <scope>NUCLEOTIDE SEQUENCE [LARGE SCALE GENOMIC DNA]</scope>
</reference>
<dbReference type="SUPFAM" id="SSF53383">
    <property type="entry name" value="PLP-dependent transferases"/>
    <property type="match status" value="1"/>
</dbReference>
<dbReference type="CDD" id="cd00609">
    <property type="entry name" value="AAT_like"/>
    <property type="match status" value="1"/>
</dbReference>
<dbReference type="InterPro" id="IPR004839">
    <property type="entry name" value="Aminotransferase_I/II_large"/>
</dbReference>
<dbReference type="Pfam" id="PF00155">
    <property type="entry name" value="Aminotran_1_2"/>
    <property type="match status" value="1"/>
</dbReference>
<keyword evidence="3 8" id="KW-0032">Aminotransferase</keyword>
<dbReference type="AlphaFoldDB" id="A0A1G2S3T5"/>
<sequence length="434" mass="48409">MRLNIVHPGADELTYEIREIVEVGRELERMGVPILWENIGDPVAKGEKIPQWIKDIITKTVVEDESSFAYSPTKGLLATREFIAKMRNAEGGAQITPEDILFFNGLGDAISKVYTYLHKTARVIGPNPAYPTHSSSEGAHAGSHHITYALNPHRNWLPDLEDLRNKVKYNPNIAGILIINPDNPTGMVYPEKVLREIVAIAREFDLFIISDEIYANIVYGEEKMLTLSQVLGDVPGIAMKGLSKEIPWPGARSGWIEFYNKQKDPLFARYAKSLVDAKMLEVCSTTLPQKVLPQIFSDARYPAYLKSRAAAYAHRADIAYNIFRGVRGITAPKPAGAFYMAGVFDDGILNGHQTLPIVSEEVKRFIEQKVSGVSPDKRFAYYLMASTGICVVPLSGFNSNLHGFRVTLLEGDEVKFRTTMQTIADKIGEYIKTI</sequence>
<evidence type="ECO:0000259" key="7">
    <source>
        <dbReference type="Pfam" id="PF00155"/>
    </source>
</evidence>
<evidence type="ECO:0000313" key="9">
    <source>
        <dbReference type="Proteomes" id="UP000176997"/>
    </source>
</evidence>
<dbReference type="EMBL" id="MHUS01000043">
    <property type="protein sequence ID" value="OHA79755.1"/>
    <property type="molecule type" value="Genomic_DNA"/>
</dbReference>
<dbReference type="STRING" id="1802723.A2675_04055"/>
<evidence type="ECO:0000313" key="8">
    <source>
        <dbReference type="EMBL" id="OHA79755.1"/>
    </source>
</evidence>
<name>A0A1G2S3T5_9BACT</name>
<evidence type="ECO:0000256" key="1">
    <source>
        <dbReference type="ARBA" id="ARBA00001933"/>
    </source>
</evidence>
<evidence type="ECO:0000256" key="2">
    <source>
        <dbReference type="ARBA" id="ARBA00007441"/>
    </source>
</evidence>
<comment type="cofactor">
    <cofactor evidence="1">
        <name>pyridoxal 5'-phosphate</name>
        <dbReference type="ChEBI" id="CHEBI:597326"/>
    </cofactor>
</comment>
<dbReference type="GO" id="GO:0030170">
    <property type="term" value="F:pyridoxal phosphate binding"/>
    <property type="evidence" value="ECO:0007669"/>
    <property type="project" value="InterPro"/>
</dbReference>
<feature type="domain" description="Aminotransferase class I/classII large" evidence="7">
    <location>
        <begin position="48"/>
        <end position="408"/>
    </location>
</feature>
<dbReference type="PANTHER" id="PTHR43488">
    <property type="entry name" value="GLUTAMATE-PYRUVATE AMINOTRANSFERASE ALAA"/>
    <property type="match status" value="1"/>
</dbReference>
<accession>A0A1G2S3T5</accession>
<dbReference type="InterPro" id="IPR015421">
    <property type="entry name" value="PyrdxlP-dep_Trfase_major"/>
</dbReference>
<dbReference type="InterPro" id="IPR015424">
    <property type="entry name" value="PyrdxlP-dep_Trfase"/>
</dbReference>
<dbReference type="EC" id="2.6.1.2" evidence="6"/>
<evidence type="ECO:0000256" key="6">
    <source>
        <dbReference type="ARBA" id="ARBA00026106"/>
    </source>
</evidence>
<evidence type="ECO:0000256" key="4">
    <source>
        <dbReference type="ARBA" id="ARBA00022679"/>
    </source>
</evidence>
<dbReference type="GO" id="GO:0004021">
    <property type="term" value="F:L-alanine:2-oxoglutarate aminotransferase activity"/>
    <property type="evidence" value="ECO:0007669"/>
    <property type="project" value="UniProtKB-EC"/>
</dbReference>
<comment type="caution">
    <text evidence="8">The sequence shown here is derived from an EMBL/GenBank/DDBJ whole genome shotgun (WGS) entry which is preliminary data.</text>
</comment>
<keyword evidence="4 8" id="KW-0808">Transferase</keyword>
<dbReference type="PANTHER" id="PTHR43488:SF2">
    <property type="entry name" value="GLUTAMATE-PYRUVATE AMINOTRANSFERASE ALAA"/>
    <property type="match status" value="1"/>
</dbReference>
<proteinExistence type="inferred from homology"/>
<protein>
    <recommendedName>
        <fullName evidence="6">alanine transaminase</fullName>
        <ecNumber evidence="6">2.6.1.2</ecNumber>
    </recommendedName>
</protein>
<dbReference type="Gene3D" id="3.40.640.10">
    <property type="entry name" value="Type I PLP-dependent aspartate aminotransferase-like (Major domain)"/>
    <property type="match status" value="1"/>
</dbReference>
<dbReference type="InterPro" id="IPR015422">
    <property type="entry name" value="PyrdxlP-dep_Trfase_small"/>
</dbReference>
<dbReference type="NCBIfam" id="NF005334">
    <property type="entry name" value="PRK06855.1"/>
    <property type="match status" value="1"/>
</dbReference>
<evidence type="ECO:0000256" key="3">
    <source>
        <dbReference type="ARBA" id="ARBA00022576"/>
    </source>
</evidence>
<organism evidence="8 9">
    <name type="scientific">Candidatus Yonathbacteria bacterium RIFCSPHIGHO2_01_FULL_51_10</name>
    <dbReference type="NCBI Taxonomy" id="1802723"/>
    <lineage>
        <taxon>Bacteria</taxon>
        <taxon>Candidatus Yonathiibacteriota</taxon>
    </lineage>
</organism>
<gene>
    <name evidence="8" type="ORF">A2675_04055</name>
</gene>
<keyword evidence="5" id="KW-0663">Pyridoxal phosphate</keyword>
<evidence type="ECO:0000256" key="5">
    <source>
        <dbReference type="ARBA" id="ARBA00022898"/>
    </source>
</evidence>
<dbReference type="Proteomes" id="UP000176997">
    <property type="component" value="Unassembled WGS sequence"/>
</dbReference>
<comment type="similarity">
    <text evidence="2">Belongs to the class-I pyridoxal-phosphate-dependent aminotransferase family.</text>
</comment>
<dbReference type="InterPro" id="IPR051926">
    <property type="entry name" value="Ala_Aminotransferase"/>
</dbReference>